<dbReference type="AlphaFoldDB" id="A0AAV2NXT3"/>
<protein>
    <recommendedName>
        <fullName evidence="4">Retrotransposon gag domain-containing protein</fullName>
    </recommendedName>
</protein>
<keyword evidence="3" id="KW-1185">Reference proteome</keyword>
<dbReference type="PANTHER" id="PTHR33198">
    <property type="entry name" value="ANK_REP_REGION DOMAIN-CONTAINING PROTEIN-RELATED"/>
    <property type="match status" value="1"/>
</dbReference>
<feature type="compositionally biased region" description="Basic and acidic residues" evidence="1">
    <location>
        <begin position="250"/>
        <end position="260"/>
    </location>
</feature>
<accession>A0AAV2NXT3</accession>
<dbReference type="Proteomes" id="UP001497644">
    <property type="component" value="Chromosome 5"/>
</dbReference>
<feature type="compositionally biased region" description="Low complexity" evidence="1">
    <location>
        <begin position="57"/>
        <end position="68"/>
    </location>
</feature>
<evidence type="ECO:0000313" key="2">
    <source>
        <dbReference type="EMBL" id="CAL1684498.1"/>
    </source>
</evidence>
<evidence type="ECO:0000313" key="3">
    <source>
        <dbReference type="Proteomes" id="UP001497644"/>
    </source>
</evidence>
<feature type="region of interest" description="Disordered" evidence="1">
    <location>
        <begin position="250"/>
        <end position="303"/>
    </location>
</feature>
<dbReference type="PANTHER" id="PTHR33198:SF19">
    <property type="entry name" value="CCHC-TYPE DOMAIN-CONTAINING PROTEIN"/>
    <property type="match status" value="1"/>
</dbReference>
<dbReference type="EMBL" id="OZ034828">
    <property type="protein sequence ID" value="CAL1684498.1"/>
    <property type="molecule type" value="Genomic_DNA"/>
</dbReference>
<reference evidence="2" key="1">
    <citation type="submission" date="2024-04" db="EMBL/GenBank/DDBJ databases">
        <authorList>
            <consortium name="Molecular Ecology Group"/>
        </authorList>
    </citation>
    <scope>NUCLEOTIDE SEQUENCE</scope>
</reference>
<proteinExistence type="predicted"/>
<gene>
    <name evidence="2" type="ORF">LPLAT_LOCUS10110</name>
</gene>
<feature type="compositionally biased region" description="Basic and acidic residues" evidence="1">
    <location>
        <begin position="285"/>
        <end position="295"/>
    </location>
</feature>
<name>A0AAV2NXT3_9HYME</name>
<evidence type="ECO:0008006" key="4">
    <source>
        <dbReference type="Google" id="ProtNLM"/>
    </source>
</evidence>
<feature type="region of interest" description="Disordered" evidence="1">
    <location>
        <begin position="50"/>
        <end position="77"/>
    </location>
</feature>
<organism evidence="2 3">
    <name type="scientific">Lasius platythorax</name>
    <dbReference type="NCBI Taxonomy" id="488582"/>
    <lineage>
        <taxon>Eukaryota</taxon>
        <taxon>Metazoa</taxon>
        <taxon>Ecdysozoa</taxon>
        <taxon>Arthropoda</taxon>
        <taxon>Hexapoda</taxon>
        <taxon>Insecta</taxon>
        <taxon>Pterygota</taxon>
        <taxon>Neoptera</taxon>
        <taxon>Endopterygota</taxon>
        <taxon>Hymenoptera</taxon>
        <taxon>Apocrita</taxon>
        <taxon>Aculeata</taxon>
        <taxon>Formicoidea</taxon>
        <taxon>Formicidae</taxon>
        <taxon>Formicinae</taxon>
        <taxon>Lasius</taxon>
        <taxon>Lasius</taxon>
    </lineage>
</organism>
<sequence length="337" mass="38270">MSMDENQKTAWIQKLSKIQVRKELSDRAIVSREEETLDTLRARLREEIRSTAAVAPQQQTSQTDGSSSANESEAGRSKMEYRSQLDFKIGVDNWEQFIERIDLYFMANNITNEAKKRAILLTNANAETYVAIRKVCAPKKPAKTALADIVEKMTQYVKPKVSVQVLRDRVRQRVQLENETVGQYIAALQELSRDCKFDNVGETVKDQFLGIRDRNIKVALFREENLTLATATTIAAAYEIADRSVDEIKTPEREERKDASEDSNEVNRLGSSKTYQQKYAKPRGRQRDERKKDSSKITAATKTITGRSLGAAGRKDIMLETVGIKRESVITVVREDI</sequence>
<evidence type="ECO:0000256" key="1">
    <source>
        <dbReference type="SAM" id="MobiDB-lite"/>
    </source>
</evidence>